<dbReference type="InterPro" id="IPR048846">
    <property type="entry name" value="PaaX-like_central"/>
</dbReference>
<dbReference type="PANTHER" id="PTHR30319:SF1">
    <property type="entry name" value="TRANSCRIPTIONAL REPRESSOR PAAX"/>
    <property type="match status" value="1"/>
</dbReference>
<sequence>MKSRFLEQWISDYLAERRVRANSLIITVYGDFIAPHGGTVWLGSFIRLVEPLGLNERMVRTSVYRLSQDNWLESEQIGRKSYYSLTASGRRRFEHAYRRIYDTPQESWNGEWQLVVLPSTLGSPERDTLRKELSWAGYGNVAPGVMGHPSTDTATLMEILQDTGTQDKVVPLQAATLGALSTRPLQDLARECWNLDEIEATYREFSERMRPVLRSLRSTRNLDPEQCFLIQTLTMHEFRRALLHDPQLPAQLMPRDWSGTAARALSRAIYRITWRHAQQHLMAVCETPSGPLPNAAPYYYERFGGLEAESPEQELAEN</sequence>
<dbReference type="Gene3D" id="1.20.58.1460">
    <property type="match status" value="1"/>
</dbReference>
<dbReference type="Gene3D" id="3.30.70.2650">
    <property type="match status" value="1"/>
</dbReference>
<organism evidence="4 5">
    <name type="scientific">Aromatoleum tolulyticum</name>
    <dbReference type="NCBI Taxonomy" id="34027"/>
    <lineage>
        <taxon>Bacteria</taxon>
        <taxon>Pseudomonadati</taxon>
        <taxon>Pseudomonadota</taxon>
        <taxon>Betaproteobacteria</taxon>
        <taxon>Rhodocyclales</taxon>
        <taxon>Rhodocyclaceae</taxon>
        <taxon>Aromatoleum</taxon>
    </lineage>
</organism>
<dbReference type="Pfam" id="PF08223">
    <property type="entry name" value="PaaX_C"/>
    <property type="match status" value="1"/>
</dbReference>
<protein>
    <submittedName>
        <fullName evidence="4">Transcriptional regulator, PaaX family</fullName>
    </submittedName>
</protein>
<dbReference type="STRING" id="34027.SAMN05421829_11424"/>
<dbReference type="Pfam" id="PF20803">
    <property type="entry name" value="PaaX_M"/>
    <property type="match status" value="1"/>
</dbReference>
<dbReference type="InterPro" id="IPR011965">
    <property type="entry name" value="PaaX_trns_reg"/>
</dbReference>
<keyword evidence="5" id="KW-1185">Reference proteome</keyword>
<dbReference type="SUPFAM" id="SSF46785">
    <property type="entry name" value="Winged helix' DNA-binding domain"/>
    <property type="match status" value="1"/>
</dbReference>
<dbReference type="EMBL" id="FTMD01000014">
    <property type="protein sequence ID" value="SIR37632.1"/>
    <property type="molecule type" value="Genomic_DNA"/>
</dbReference>
<dbReference type="InterPro" id="IPR013225">
    <property type="entry name" value="PaaX_C"/>
</dbReference>
<dbReference type="OrthoDB" id="2270427at2"/>
<dbReference type="Pfam" id="PF07848">
    <property type="entry name" value="PaaX"/>
    <property type="match status" value="1"/>
</dbReference>
<proteinExistence type="predicted"/>
<feature type="domain" description="Transcriptional repressor PaaX-like N-terminal" evidence="1">
    <location>
        <begin position="20"/>
        <end position="88"/>
    </location>
</feature>
<reference evidence="5" key="1">
    <citation type="submission" date="2017-01" db="EMBL/GenBank/DDBJ databases">
        <authorList>
            <person name="Varghese N."/>
            <person name="Submissions S."/>
        </authorList>
    </citation>
    <scope>NUCLEOTIDE SEQUENCE [LARGE SCALE GENOMIC DNA]</scope>
    <source>
        <strain evidence="5">ATCC 51758</strain>
    </source>
</reference>
<dbReference type="GO" id="GO:0006351">
    <property type="term" value="P:DNA-templated transcription"/>
    <property type="evidence" value="ECO:0007669"/>
    <property type="project" value="InterPro"/>
</dbReference>
<evidence type="ECO:0000313" key="4">
    <source>
        <dbReference type="EMBL" id="SIR37632.1"/>
    </source>
</evidence>
<feature type="domain" description="Transcriptional repressor PaaX-like central Cas2-like" evidence="3">
    <location>
        <begin position="106"/>
        <end position="179"/>
    </location>
</feature>
<name>A0A1N7AEW7_9RHOO</name>
<dbReference type="AlphaFoldDB" id="A0A1N7AEW7"/>
<evidence type="ECO:0000259" key="2">
    <source>
        <dbReference type="Pfam" id="PF08223"/>
    </source>
</evidence>
<accession>A0A1N7AEW7</accession>
<dbReference type="PIRSF" id="PIRSF020623">
    <property type="entry name" value="PaaX"/>
    <property type="match status" value="1"/>
</dbReference>
<dbReference type="InterPro" id="IPR036388">
    <property type="entry name" value="WH-like_DNA-bd_sf"/>
</dbReference>
<gene>
    <name evidence="4" type="ORF">SAMN05421829_11424</name>
</gene>
<dbReference type="Proteomes" id="UP000186819">
    <property type="component" value="Unassembled WGS sequence"/>
</dbReference>
<evidence type="ECO:0000259" key="1">
    <source>
        <dbReference type="Pfam" id="PF07848"/>
    </source>
</evidence>
<dbReference type="PANTHER" id="PTHR30319">
    <property type="entry name" value="PHENYLACETIC ACID REGULATOR-RELATED TRANSCRIPTIONAL REPRESSOR"/>
    <property type="match status" value="1"/>
</dbReference>
<feature type="domain" description="Transcriptional repressor PaaX-like C-terminal" evidence="2">
    <location>
        <begin position="193"/>
        <end position="282"/>
    </location>
</feature>
<evidence type="ECO:0000313" key="5">
    <source>
        <dbReference type="Proteomes" id="UP000186819"/>
    </source>
</evidence>
<dbReference type="InterPro" id="IPR036390">
    <property type="entry name" value="WH_DNA-bd_sf"/>
</dbReference>
<dbReference type="NCBIfam" id="TIGR02277">
    <property type="entry name" value="PaaX_trns_reg"/>
    <property type="match status" value="1"/>
</dbReference>
<dbReference type="InterPro" id="IPR012906">
    <property type="entry name" value="PaaX-like_N"/>
</dbReference>
<dbReference type="RefSeq" id="WP_076603601.1">
    <property type="nucleotide sequence ID" value="NZ_FTMD01000014.1"/>
</dbReference>
<evidence type="ECO:0000259" key="3">
    <source>
        <dbReference type="Pfam" id="PF20803"/>
    </source>
</evidence>
<dbReference type="Gene3D" id="1.10.10.10">
    <property type="entry name" value="Winged helix-like DNA-binding domain superfamily/Winged helix DNA-binding domain"/>
    <property type="match status" value="1"/>
</dbReference>